<organism evidence="1 2">
    <name type="scientific">Acanthoscelides obtectus</name>
    <name type="common">Bean weevil</name>
    <name type="synonym">Bruchus obtectus</name>
    <dbReference type="NCBI Taxonomy" id="200917"/>
    <lineage>
        <taxon>Eukaryota</taxon>
        <taxon>Metazoa</taxon>
        <taxon>Ecdysozoa</taxon>
        <taxon>Arthropoda</taxon>
        <taxon>Hexapoda</taxon>
        <taxon>Insecta</taxon>
        <taxon>Pterygota</taxon>
        <taxon>Neoptera</taxon>
        <taxon>Endopterygota</taxon>
        <taxon>Coleoptera</taxon>
        <taxon>Polyphaga</taxon>
        <taxon>Cucujiformia</taxon>
        <taxon>Chrysomeloidea</taxon>
        <taxon>Chrysomelidae</taxon>
        <taxon>Bruchinae</taxon>
        <taxon>Bruchini</taxon>
        <taxon>Acanthoscelides</taxon>
    </lineage>
</organism>
<dbReference type="AlphaFoldDB" id="A0A9P0MAU8"/>
<evidence type="ECO:0000313" key="1">
    <source>
        <dbReference type="EMBL" id="CAH2008257.1"/>
    </source>
</evidence>
<keyword evidence="2" id="KW-1185">Reference proteome</keyword>
<comment type="caution">
    <text evidence="1">The sequence shown here is derived from an EMBL/GenBank/DDBJ whole genome shotgun (WGS) entry which is preliminary data.</text>
</comment>
<gene>
    <name evidence="1" type="ORF">ACAOBT_LOCUS30119</name>
</gene>
<dbReference type="Proteomes" id="UP001152888">
    <property type="component" value="Unassembled WGS sequence"/>
</dbReference>
<dbReference type="OrthoDB" id="6805222at2759"/>
<proteinExistence type="predicted"/>
<evidence type="ECO:0000313" key="2">
    <source>
        <dbReference type="Proteomes" id="UP001152888"/>
    </source>
</evidence>
<protein>
    <submittedName>
        <fullName evidence="1">Uncharacterized protein</fullName>
    </submittedName>
</protein>
<reference evidence="1" key="1">
    <citation type="submission" date="2022-03" db="EMBL/GenBank/DDBJ databases">
        <authorList>
            <person name="Sayadi A."/>
        </authorList>
    </citation>
    <scope>NUCLEOTIDE SEQUENCE</scope>
</reference>
<sequence>MDEPPKTKTASRNVVVKVPGIKGNVKHIANELQAWQTLFQTPMIDSIVIYTNLEISRQIVKITRMLGLLILLTQWKY</sequence>
<name>A0A9P0MAU8_ACAOB</name>
<accession>A0A9P0MAU8</accession>
<dbReference type="EMBL" id="CAKOFQ010007794">
    <property type="protein sequence ID" value="CAH2008257.1"/>
    <property type="molecule type" value="Genomic_DNA"/>
</dbReference>